<evidence type="ECO:0000313" key="3">
    <source>
        <dbReference type="EMBL" id="PTB57313.1"/>
    </source>
</evidence>
<feature type="transmembrane region" description="Helical" evidence="2">
    <location>
        <begin position="12"/>
        <end position="31"/>
    </location>
</feature>
<dbReference type="Proteomes" id="UP000241690">
    <property type="component" value="Unassembled WGS sequence"/>
</dbReference>
<dbReference type="EMBL" id="KZ679677">
    <property type="protein sequence ID" value="PTB57313.1"/>
    <property type="molecule type" value="Genomic_DNA"/>
</dbReference>
<proteinExistence type="predicted"/>
<gene>
    <name evidence="3" type="ORF">M431DRAFT_337375</name>
</gene>
<reference evidence="3 4" key="1">
    <citation type="submission" date="2016-07" db="EMBL/GenBank/DDBJ databases">
        <title>Multiple horizontal gene transfer events from other fungi enriched the ability of initially mycotrophic Trichoderma (Ascomycota) to feed on dead plant biomass.</title>
        <authorList>
            <consortium name="DOE Joint Genome Institute"/>
            <person name="Aerts A."/>
            <person name="Atanasova L."/>
            <person name="Chenthamara K."/>
            <person name="Zhang J."/>
            <person name="Grujic M."/>
            <person name="Henrissat B."/>
            <person name="Kuo A."/>
            <person name="Salamov A."/>
            <person name="Lipzen A."/>
            <person name="Labutti K."/>
            <person name="Barry K."/>
            <person name="Miao Y."/>
            <person name="Rahimi M.J."/>
            <person name="Shen Q."/>
            <person name="Grigoriev I.V."/>
            <person name="Kubicek C.P."/>
            <person name="Druzhinina I.S."/>
        </authorList>
    </citation>
    <scope>NUCLEOTIDE SEQUENCE [LARGE SCALE GENOMIC DNA]</scope>
    <source>
        <strain evidence="3 4">CBS 226.95</strain>
    </source>
</reference>
<feature type="region of interest" description="Disordered" evidence="1">
    <location>
        <begin position="60"/>
        <end position="107"/>
    </location>
</feature>
<evidence type="ECO:0000313" key="4">
    <source>
        <dbReference type="Proteomes" id="UP000241690"/>
    </source>
</evidence>
<keyword evidence="2" id="KW-0812">Transmembrane</keyword>
<feature type="compositionally biased region" description="Basic residues" evidence="1">
    <location>
        <begin position="70"/>
        <end position="83"/>
    </location>
</feature>
<organism evidence="3 4">
    <name type="scientific">Trichoderma harzianum CBS 226.95</name>
    <dbReference type="NCBI Taxonomy" id="983964"/>
    <lineage>
        <taxon>Eukaryota</taxon>
        <taxon>Fungi</taxon>
        <taxon>Dikarya</taxon>
        <taxon>Ascomycota</taxon>
        <taxon>Pezizomycotina</taxon>
        <taxon>Sordariomycetes</taxon>
        <taxon>Hypocreomycetidae</taxon>
        <taxon>Hypocreales</taxon>
        <taxon>Hypocreaceae</taxon>
        <taxon>Trichoderma</taxon>
    </lineage>
</organism>
<accession>A0A2T4AJS3</accession>
<evidence type="ECO:0000256" key="1">
    <source>
        <dbReference type="SAM" id="MobiDB-lite"/>
    </source>
</evidence>
<dbReference type="GeneID" id="36622962"/>
<keyword evidence="4" id="KW-1185">Reference proteome</keyword>
<keyword evidence="2" id="KW-1133">Transmembrane helix</keyword>
<sequence>MPSNTPLAPLSGHLPSPLACIFFSAFAAALLQPWMVMSHRGTDLRWWNWATPRACRPCRTGALRQTGHDGRRKKEPKEKKKGLHAASHARNSFSITSFPPHRRQTASRDPLALVATWDAISAVYTGESSGSGRPTTQ</sequence>
<name>A0A2T4AJS3_TRIHA</name>
<keyword evidence="2" id="KW-0472">Membrane</keyword>
<dbReference type="RefSeq" id="XP_024776990.1">
    <property type="nucleotide sequence ID" value="XM_024914396.1"/>
</dbReference>
<evidence type="ECO:0000256" key="2">
    <source>
        <dbReference type="SAM" id="Phobius"/>
    </source>
</evidence>
<protein>
    <submittedName>
        <fullName evidence="3">Uncharacterized protein</fullName>
    </submittedName>
</protein>
<dbReference type="AlphaFoldDB" id="A0A2T4AJS3"/>